<feature type="domain" description="Reverse transcriptase" evidence="8">
    <location>
        <begin position="190"/>
        <end position="367"/>
    </location>
</feature>
<dbReference type="CDD" id="cd01647">
    <property type="entry name" value="RT_LTR"/>
    <property type="match status" value="1"/>
</dbReference>
<dbReference type="Gene3D" id="3.10.10.10">
    <property type="entry name" value="HIV Type 1 Reverse Transcriptase, subunit A, domain 1"/>
    <property type="match status" value="1"/>
</dbReference>
<evidence type="ECO:0000256" key="2">
    <source>
        <dbReference type="ARBA" id="ARBA00022679"/>
    </source>
</evidence>
<dbReference type="InterPro" id="IPR043128">
    <property type="entry name" value="Rev_trsase/Diguanyl_cyclase"/>
</dbReference>
<keyword evidence="5" id="KW-0255">Endonuclease</keyword>
<evidence type="ECO:0000256" key="6">
    <source>
        <dbReference type="ARBA" id="ARBA00022801"/>
    </source>
</evidence>
<keyword evidence="7" id="KW-0695">RNA-directed DNA polymerase</keyword>
<dbReference type="PROSITE" id="PS00141">
    <property type="entry name" value="ASP_PROTEASE"/>
    <property type="match status" value="1"/>
</dbReference>
<keyword evidence="10" id="KW-1185">Reference proteome</keyword>
<reference evidence="9 10" key="1">
    <citation type="submission" date="2023-09" db="EMBL/GenBank/DDBJ databases">
        <authorList>
            <person name="Wang M."/>
        </authorList>
    </citation>
    <scope>NUCLEOTIDE SEQUENCE [LARGE SCALE GENOMIC DNA]</scope>
    <source>
        <strain evidence="9">GT-2023</strain>
        <tissue evidence="9">Liver</tissue>
    </source>
</reference>
<evidence type="ECO:0000313" key="9">
    <source>
        <dbReference type="EMBL" id="KAL1268571.1"/>
    </source>
</evidence>
<dbReference type="SUPFAM" id="SSF56672">
    <property type="entry name" value="DNA/RNA polymerases"/>
    <property type="match status" value="1"/>
</dbReference>
<dbReference type="Pfam" id="PF00078">
    <property type="entry name" value="RVT_1"/>
    <property type="match status" value="1"/>
</dbReference>
<gene>
    <name evidence="9" type="ORF">QQF64_033934</name>
</gene>
<dbReference type="InterPro" id="IPR021109">
    <property type="entry name" value="Peptidase_aspartic_dom_sf"/>
</dbReference>
<comment type="similarity">
    <text evidence="1">Belongs to the beta type-B retroviral polymerase family. HERV class-II K(HML-2) pol subfamily.</text>
</comment>
<dbReference type="EMBL" id="JAYMGO010000009">
    <property type="protein sequence ID" value="KAL1268571.1"/>
    <property type="molecule type" value="Genomic_DNA"/>
</dbReference>
<comment type="caution">
    <text evidence="9">The sequence shown here is derived from an EMBL/GenBank/DDBJ whole genome shotgun (WGS) entry which is preliminary data.</text>
</comment>
<dbReference type="InterPro" id="IPR000477">
    <property type="entry name" value="RT_dom"/>
</dbReference>
<evidence type="ECO:0000256" key="3">
    <source>
        <dbReference type="ARBA" id="ARBA00022695"/>
    </source>
</evidence>
<dbReference type="CDD" id="cd09274">
    <property type="entry name" value="RNase_HI_RT_Ty3"/>
    <property type="match status" value="1"/>
</dbReference>
<dbReference type="Proteomes" id="UP001558613">
    <property type="component" value="Unassembled WGS sequence"/>
</dbReference>
<keyword evidence="4" id="KW-0540">Nuclease</keyword>
<evidence type="ECO:0000256" key="4">
    <source>
        <dbReference type="ARBA" id="ARBA00022722"/>
    </source>
</evidence>
<dbReference type="Gene3D" id="3.30.70.270">
    <property type="match status" value="2"/>
</dbReference>
<sequence>MDKPNDNQYAFMVKGCDPNRYKFAVGGVDLEMLIDSGATSNIVDEATWETLKSKRIVCHSYKSDKKLYAYASEEPLPIKGAFTCEVKCGKRNTQAEFMVIKGKGESLMGKETATKLGALKVGVNIATISDVASRIREQYPVLFRGVGKLNTKQINLHIDESVTAVAQPIRRIPFHLREAVERKIQQLLKLDIIEPVTAATPWVNPVVIVPKPDNDIRLCLDMRQANKAIIRGRYPIPTVDELLQSMNGSSVFSKLDLKWGYHQLELTPQSRGITTFAVHNGTYRYKRLIFGVSSASEQYQHEIASALAGIEGVENISDDIIIHAPTQETHDQRLQTVLQRLVNCGLTLNGEKCQYNMNKLVFMGMLLSEKGIGPTAERVRAVINAREPENASEVRSFLGLVGYSSRFIPQFASVTEPLRRLTRKDTPFKFGPEQKRAFQILKQKLAEAGTLAYFDKKALTKVIADVSPVGIGAVLIQEQNGENVPICYVSRSLTECEQRYSQTEREALSLVWACERLHPYIYGQKFDLITDHKPLEAIYGLRSKPCARIERWVLRLQPYDFRVVYIPGENNIADSLSRLLCKKEGQQIHKHEAEEYVRFVAVNATPRALTTRTVEEASATDEELKIVRQAMQTGHFDECKSYAPIANELSMIGQLVLRGTRIILPQSLRVRALNLAHEGHLA</sequence>
<keyword evidence="3" id="KW-0548">Nucleotidyltransferase</keyword>
<dbReference type="Gene3D" id="3.10.20.370">
    <property type="match status" value="1"/>
</dbReference>
<dbReference type="InterPro" id="IPR001969">
    <property type="entry name" value="Aspartic_peptidase_AS"/>
</dbReference>
<dbReference type="PANTHER" id="PTHR37984:SF11">
    <property type="entry name" value="INTEGRASE CATALYTIC DOMAIN-CONTAINING PROTEIN"/>
    <property type="match status" value="1"/>
</dbReference>
<dbReference type="InterPro" id="IPR043502">
    <property type="entry name" value="DNA/RNA_pol_sf"/>
</dbReference>
<dbReference type="InterPro" id="IPR050951">
    <property type="entry name" value="Retrovirus_Pol_polyprotein"/>
</dbReference>
<dbReference type="Gene3D" id="2.40.70.10">
    <property type="entry name" value="Acid Proteases"/>
    <property type="match status" value="1"/>
</dbReference>
<keyword evidence="6" id="KW-0378">Hydrolase</keyword>
<name>A0ABR3MV87_9TELE</name>
<keyword evidence="2" id="KW-0808">Transferase</keyword>
<protein>
    <recommendedName>
        <fullName evidence="8">Reverse transcriptase domain-containing protein</fullName>
    </recommendedName>
</protein>
<proteinExistence type="inferred from homology"/>
<dbReference type="PROSITE" id="PS50878">
    <property type="entry name" value="RT_POL"/>
    <property type="match status" value="1"/>
</dbReference>
<dbReference type="PANTHER" id="PTHR37984">
    <property type="entry name" value="PROTEIN CBG26694"/>
    <property type="match status" value="1"/>
</dbReference>
<evidence type="ECO:0000256" key="7">
    <source>
        <dbReference type="ARBA" id="ARBA00022918"/>
    </source>
</evidence>
<accession>A0ABR3MV87</accession>
<evidence type="ECO:0000259" key="8">
    <source>
        <dbReference type="PROSITE" id="PS50878"/>
    </source>
</evidence>
<organism evidence="9 10">
    <name type="scientific">Cirrhinus molitorella</name>
    <name type="common">mud carp</name>
    <dbReference type="NCBI Taxonomy" id="172907"/>
    <lineage>
        <taxon>Eukaryota</taxon>
        <taxon>Metazoa</taxon>
        <taxon>Chordata</taxon>
        <taxon>Craniata</taxon>
        <taxon>Vertebrata</taxon>
        <taxon>Euteleostomi</taxon>
        <taxon>Actinopterygii</taxon>
        <taxon>Neopterygii</taxon>
        <taxon>Teleostei</taxon>
        <taxon>Ostariophysi</taxon>
        <taxon>Cypriniformes</taxon>
        <taxon>Cyprinidae</taxon>
        <taxon>Labeoninae</taxon>
        <taxon>Labeonini</taxon>
        <taxon>Cirrhinus</taxon>
    </lineage>
</organism>
<dbReference type="Pfam" id="PF17917">
    <property type="entry name" value="RT_RNaseH"/>
    <property type="match status" value="1"/>
</dbReference>
<evidence type="ECO:0000313" key="10">
    <source>
        <dbReference type="Proteomes" id="UP001558613"/>
    </source>
</evidence>
<dbReference type="InterPro" id="IPR041373">
    <property type="entry name" value="RT_RNaseH"/>
</dbReference>
<evidence type="ECO:0000256" key="5">
    <source>
        <dbReference type="ARBA" id="ARBA00022759"/>
    </source>
</evidence>
<evidence type="ECO:0000256" key="1">
    <source>
        <dbReference type="ARBA" id="ARBA00010879"/>
    </source>
</evidence>